<feature type="region of interest" description="Disordered" evidence="2">
    <location>
        <begin position="24"/>
        <end position="58"/>
    </location>
</feature>
<proteinExistence type="predicted"/>
<name>A0ABN3MBH2_9MICO</name>
<dbReference type="NCBIfam" id="TIGR03618">
    <property type="entry name" value="Rv1155_F420"/>
    <property type="match status" value="1"/>
</dbReference>
<dbReference type="PANTHER" id="PTHR35176">
    <property type="entry name" value="HEME OXYGENASE HI_0854-RELATED"/>
    <property type="match status" value="1"/>
</dbReference>
<evidence type="ECO:0000256" key="2">
    <source>
        <dbReference type="SAM" id="MobiDB-lite"/>
    </source>
</evidence>
<dbReference type="InterPro" id="IPR011576">
    <property type="entry name" value="Pyridox_Oxase_N"/>
</dbReference>
<evidence type="ECO:0000256" key="1">
    <source>
        <dbReference type="ARBA" id="ARBA00023002"/>
    </source>
</evidence>
<keyword evidence="1" id="KW-0560">Oxidoreductase</keyword>
<evidence type="ECO:0000259" key="3">
    <source>
        <dbReference type="Pfam" id="PF01243"/>
    </source>
</evidence>
<feature type="compositionally biased region" description="Basic residues" evidence="2">
    <location>
        <begin position="38"/>
        <end position="47"/>
    </location>
</feature>
<evidence type="ECO:0000313" key="4">
    <source>
        <dbReference type="EMBL" id="GAA2497705.1"/>
    </source>
</evidence>
<dbReference type="Proteomes" id="UP001500730">
    <property type="component" value="Unassembled WGS sequence"/>
</dbReference>
<keyword evidence="5" id="KW-1185">Reference proteome</keyword>
<dbReference type="InterPro" id="IPR052019">
    <property type="entry name" value="F420H2_bilvrd_red/Heme_oxyg"/>
</dbReference>
<protein>
    <recommendedName>
        <fullName evidence="3">Pyridoxamine 5'-phosphate oxidase N-terminal domain-containing protein</fullName>
    </recommendedName>
</protein>
<reference evidence="4 5" key="1">
    <citation type="journal article" date="2019" name="Int. J. Syst. Evol. Microbiol.">
        <title>The Global Catalogue of Microorganisms (GCM) 10K type strain sequencing project: providing services to taxonomists for standard genome sequencing and annotation.</title>
        <authorList>
            <consortium name="The Broad Institute Genomics Platform"/>
            <consortium name="The Broad Institute Genome Sequencing Center for Infectious Disease"/>
            <person name="Wu L."/>
            <person name="Ma J."/>
        </authorList>
    </citation>
    <scope>NUCLEOTIDE SEQUENCE [LARGE SCALE GENOMIC DNA]</scope>
    <source>
        <strain evidence="4 5">JCM 16259</strain>
    </source>
</reference>
<organism evidence="4 5">
    <name type="scientific">Terrabacter carboxydivorans</name>
    <dbReference type="NCBI Taxonomy" id="619730"/>
    <lineage>
        <taxon>Bacteria</taxon>
        <taxon>Bacillati</taxon>
        <taxon>Actinomycetota</taxon>
        <taxon>Actinomycetes</taxon>
        <taxon>Micrococcales</taxon>
        <taxon>Intrasporangiaceae</taxon>
        <taxon>Terrabacter</taxon>
    </lineage>
</organism>
<accession>A0ABN3MBH2</accession>
<dbReference type="PANTHER" id="PTHR35176:SF1">
    <property type="entry name" value="F420H(2)-DEPENDENT BILIVERDIN REDUCTASE"/>
    <property type="match status" value="1"/>
</dbReference>
<sequence>MTRRHPPTTQRARQMAQGATLQVVAVRGNPGGGTRGQPRQRPRRPRPPKVIYRGPVARSPRDLSPEALEFLAVRHLATLTTLRRDGAPHVTPVGFTWDAEALVARVITSRTSQKTVNAARGGRAALCQVDGRHWLTLEGTARVVDDAPAVADAERRYAARYREPRPNPQRVVIEIAVDRVLGNL</sequence>
<dbReference type="InterPro" id="IPR019920">
    <property type="entry name" value="F420-binding_dom_put"/>
</dbReference>
<dbReference type="Gene3D" id="2.30.110.10">
    <property type="entry name" value="Electron Transport, Fmn-binding Protein, Chain A"/>
    <property type="match status" value="1"/>
</dbReference>
<feature type="domain" description="Pyridoxamine 5'-phosphate oxidase N-terminal" evidence="3">
    <location>
        <begin position="64"/>
        <end position="180"/>
    </location>
</feature>
<dbReference type="SUPFAM" id="SSF50475">
    <property type="entry name" value="FMN-binding split barrel"/>
    <property type="match status" value="1"/>
</dbReference>
<dbReference type="Pfam" id="PF01243">
    <property type="entry name" value="PNPOx_N"/>
    <property type="match status" value="1"/>
</dbReference>
<evidence type="ECO:0000313" key="5">
    <source>
        <dbReference type="Proteomes" id="UP001500730"/>
    </source>
</evidence>
<dbReference type="InterPro" id="IPR012349">
    <property type="entry name" value="Split_barrel_FMN-bd"/>
</dbReference>
<comment type="caution">
    <text evidence="4">The sequence shown here is derived from an EMBL/GenBank/DDBJ whole genome shotgun (WGS) entry which is preliminary data.</text>
</comment>
<dbReference type="EMBL" id="BAAARE010000023">
    <property type="protein sequence ID" value="GAA2497705.1"/>
    <property type="molecule type" value="Genomic_DNA"/>
</dbReference>
<gene>
    <name evidence="4" type="ORF">GCM10009858_40010</name>
</gene>